<evidence type="ECO:0000313" key="1">
    <source>
        <dbReference type="EMBL" id="KAL0401538.1"/>
    </source>
</evidence>
<name>A0AAW2TBP8_9LAMI</name>
<sequence length="110" mass="13089">MDIKKKIKDNLNAWKDLEIICNHLELEVDECRINVMLKVVYTLTKDQKRKICECVRCLRFPDRYASNLARCIDMVNLRLHGMQSHDCHVFMQKLIPIAFWEYFPSICGAR</sequence>
<organism evidence="1">
    <name type="scientific">Sesamum latifolium</name>
    <dbReference type="NCBI Taxonomy" id="2727402"/>
    <lineage>
        <taxon>Eukaryota</taxon>
        <taxon>Viridiplantae</taxon>
        <taxon>Streptophyta</taxon>
        <taxon>Embryophyta</taxon>
        <taxon>Tracheophyta</taxon>
        <taxon>Spermatophyta</taxon>
        <taxon>Magnoliopsida</taxon>
        <taxon>eudicotyledons</taxon>
        <taxon>Gunneridae</taxon>
        <taxon>Pentapetalae</taxon>
        <taxon>asterids</taxon>
        <taxon>lamiids</taxon>
        <taxon>Lamiales</taxon>
        <taxon>Pedaliaceae</taxon>
        <taxon>Sesamum</taxon>
    </lineage>
</organism>
<proteinExistence type="predicted"/>
<dbReference type="EMBL" id="JACGWN010000015">
    <property type="protein sequence ID" value="KAL0401538.1"/>
    <property type="molecule type" value="Genomic_DNA"/>
</dbReference>
<dbReference type="AlphaFoldDB" id="A0AAW2TBP8"/>
<comment type="caution">
    <text evidence="1">The sequence shown here is derived from an EMBL/GenBank/DDBJ whole genome shotgun (WGS) entry which is preliminary data.</text>
</comment>
<accession>A0AAW2TBP8</accession>
<gene>
    <name evidence="1" type="ORF">Slati_4183700</name>
</gene>
<reference evidence="1" key="2">
    <citation type="journal article" date="2024" name="Plant">
        <title>Genomic evolution and insights into agronomic trait innovations of Sesamum species.</title>
        <authorList>
            <person name="Miao H."/>
            <person name="Wang L."/>
            <person name="Qu L."/>
            <person name="Liu H."/>
            <person name="Sun Y."/>
            <person name="Le M."/>
            <person name="Wang Q."/>
            <person name="Wei S."/>
            <person name="Zheng Y."/>
            <person name="Lin W."/>
            <person name="Duan Y."/>
            <person name="Cao H."/>
            <person name="Xiong S."/>
            <person name="Wang X."/>
            <person name="Wei L."/>
            <person name="Li C."/>
            <person name="Ma Q."/>
            <person name="Ju M."/>
            <person name="Zhao R."/>
            <person name="Li G."/>
            <person name="Mu C."/>
            <person name="Tian Q."/>
            <person name="Mei H."/>
            <person name="Zhang T."/>
            <person name="Gao T."/>
            <person name="Zhang H."/>
        </authorList>
    </citation>
    <scope>NUCLEOTIDE SEQUENCE</scope>
    <source>
        <strain evidence="1">KEN1</strain>
    </source>
</reference>
<protein>
    <submittedName>
        <fullName evidence="1">Uncharacterized protein</fullName>
    </submittedName>
</protein>
<reference evidence="1" key="1">
    <citation type="submission" date="2020-06" db="EMBL/GenBank/DDBJ databases">
        <authorList>
            <person name="Li T."/>
            <person name="Hu X."/>
            <person name="Zhang T."/>
            <person name="Song X."/>
            <person name="Zhang H."/>
            <person name="Dai N."/>
            <person name="Sheng W."/>
            <person name="Hou X."/>
            <person name="Wei L."/>
        </authorList>
    </citation>
    <scope>NUCLEOTIDE SEQUENCE</scope>
    <source>
        <strain evidence="1">KEN1</strain>
        <tissue evidence="1">Leaf</tissue>
    </source>
</reference>